<dbReference type="EMBL" id="JACMHY010000004">
    <property type="protein sequence ID" value="MBC2865975.1"/>
    <property type="molecule type" value="Genomic_DNA"/>
</dbReference>
<name>A0A7X1LQE1_9ACTN</name>
<feature type="compositionally biased region" description="Basic and acidic residues" evidence="1">
    <location>
        <begin position="84"/>
        <end position="101"/>
    </location>
</feature>
<dbReference type="OrthoDB" id="7949713at2"/>
<feature type="region of interest" description="Disordered" evidence="1">
    <location>
        <begin position="80"/>
        <end position="101"/>
    </location>
</feature>
<evidence type="ECO:0000313" key="4">
    <source>
        <dbReference type="Proteomes" id="UP000517694"/>
    </source>
</evidence>
<proteinExistence type="predicted"/>
<dbReference type="PROSITE" id="PS51257">
    <property type="entry name" value="PROKAR_LIPOPROTEIN"/>
    <property type="match status" value="1"/>
</dbReference>
<dbReference type="AlphaFoldDB" id="A0A7X1LQE1"/>
<dbReference type="RefSeq" id="WP_159661897.1">
    <property type="nucleotide sequence ID" value="NZ_JACMHY010000004.1"/>
</dbReference>
<dbReference type="Proteomes" id="UP000517694">
    <property type="component" value="Unassembled WGS sequence"/>
</dbReference>
<feature type="compositionally biased region" description="Gly residues" evidence="1">
    <location>
        <begin position="32"/>
        <end position="46"/>
    </location>
</feature>
<feature type="region of interest" description="Disordered" evidence="1">
    <location>
        <begin position="32"/>
        <end position="54"/>
    </location>
</feature>
<evidence type="ECO:0000313" key="3">
    <source>
        <dbReference type="EMBL" id="MBC2865975.1"/>
    </source>
</evidence>
<feature type="chain" id="PRO_5030984009" description="Lipoprotein" evidence="2">
    <location>
        <begin position="26"/>
        <end position="194"/>
    </location>
</feature>
<gene>
    <name evidence="3" type="ORF">H1R13_13535</name>
</gene>
<reference evidence="3 4" key="1">
    <citation type="submission" date="2020-08" db="EMBL/GenBank/DDBJ databases">
        <title>Whole-Genome Sequence of French Clinical Streptomyces mexicanus Strain Q0842.</title>
        <authorList>
            <person name="Boxberger M."/>
            <person name="La Scola B."/>
        </authorList>
    </citation>
    <scope>NUCLEOTIDE SEQUENCE [LARGE SCALE GENOMIC DNA]</scope>
    <source>
        <strain evidence="3 4">Marseille-Q0842</strain>
    </source>
</reference>
<keyword evidence="4" id="KW-1185">Reference proteome</keyword>
<feature type="signal peptide" evidence="2">
    <location>
        <begin position="1"/>
        <end position="25"/>
    </location>
</feature>
<accession>A0A7X1LQE1</accession>
<evidence type="ECO:0008006" key="5">
    <source>
        <dbReference type="Google" id="ProtNLM"/>
    </source>
</evidence>
<organism evidence="3 4">
    <name type="scientific">Streptomyces mexicanus</name>
    <dbReference type="NCBI Taxonomy" id="178566"/>
    <lineage>
        <taxon>Bacteria</taxon>
        <taxon>Bacillati</taxon>
        <taxon>Actinomycetota</taxon>
        <taxon>Actinomycetes</taxon>
        <taxon>Kitasatosporales</taxon>
        <taxon>Streptomycetaceae</taxon>
        <taxon>Streptomyces</taxon>
    </lineage>
</organism>
<comment type="caution">
    <text evidence="3">The sequence shown here is derived from an EMBL/GenBank/DDBJ whole genome shotgun (WGS) entry which is preliminary data.</text>
</comment>
<sequence>MTGTGRRRFGARAWLAGLAVATAVAVTGCGGGGGGDEVASAGGGRASAGASKNASSELTEYVEAQRKWVACLREAGLDAPDPDAQGKVDLGDQSKWKRDPKALKAQEKCAGLSVPVPDSLEKAQRPELSKEEIEKNRKYAACMQQHGAPDFPDTDADGHFRDVTWDSTSAGAKRAARACASVIGVPADAPPAKG</sequence>
<evidence type="ECO:0000256" key="2">
    <source>
        <dbReference type="SAM" id="SignalP"/>
    </source>
</evidence>
<protein>
    <recommendedName>
        <fullName evidence="5">Lipoprotein</fullName>
    </recommendedName>
</protein>
<keyword evidence="2" id="KW-0732">Signal</keyword>
<evidence type="ECO:0000256" key="1">
    <source>
        <dbReference type="SAM" id="MobiDB-lite"/>
    </source>
</evidence>